<evidence type="ECO:0000313" key="2">
    <source>
        <dbReference type="Proteomes" id="UP000234748"/>
    </source>
</evidence>
<dbReference type="EMBL" id="PGUY01000020">
    <property type="protein sequence ID" value="PLT30578.1"/>
    <property type="molecule type" value="Genomic_DNA"/>
</dbReference>
<dbReference type="Proteomes" id="UP000234748">
    <property type="component" value="Unassembled WGS sequence"/>
</dbReference>
<gene>
    <name evidence="1" type="ORF">CUU66_06955</name>
</gene>
<organism evidence="1 2">
    <name type="scientific">Peribacillus deserti</name>
    <dbReference type="NCBI Taxonomy" id="673318"/>
    <lineage>
        <taxon>Bacteria</taxon>
        <taxon>Bacillati</taxon>
        <taxon>Bacillota</taxon>
        <taxon>Bacilli</taxon>
        <taxon>Bacillales</taxon>
        <taxon>Bacillaceae</taxon>
        <taxon>Peribacillus</taxon>
    </lineage>
</organism>
<dbReference type="OrthoDB" id="2964701at2"/>
<protein>
    <submittedName>
        <fullName evidence="1">Uncharacterized protein</fullName>
    </submittedName>
</protein>
<dbReference type="RefSeq" id="WP_101640952.1">
    <property type="nucleotide sequence ID" value="NZ_PGUY01000020.1"/>
</dbReference>
<sequence length="255" mass="29724">MSLEWFDRVAGELQEHLESICKKYDQMGYMSVERGSKHPRIEFYVETEDEDDIEGRDYFFTLNYDPANEEFYTDSFESEMLSPVKVVLSDIEDIIDAVHEGFHDYVNGDMDDVNFVVDDDMDDIDVDIDYAASADDDEFEVEYQFADDDYDDDTETVYFGADDDDDTEVLQQIDVEWETPEVTAYMEEDEVEVTYQFGIVQETGDGVLRRVNRIWTDDDELIKDETNFIFSKEEASTIIAMIASNMDSLSEMDYQ</sequence>
<proteinExistence type="predicted"/>
<reference evidence="1 2" key="1">
    <citation type="submission" date="2017-11" db="EMBL/GenBank/DDBJ databases">
        <title>Comparitive Functional Genomics of Dry Heat Resistant strains isolated from the Viking Spacecraft.</title>
        <authorList>
            <person name="Seuylemezian A."/>
            <person name="Cooper K."/>
            <person name="Vaishampayan P."/>
        </authorList>
    </citation>
    <scope>NUCLEOTIDE SEQUENCE [LARGE SCALE GENOMIC DNA]</scope>
    <source>
        <strain evidence="1 2">V1-29</strain>
    </source>
</reference>
<comment type="caution">
    <text evidence="1">The sequence shown here is derived from an EMBL/GenBank/DDBJ whole genome shotgun (WGS) entry which is preliminary data.</text>
</comment>
<name>A0A2N5M886_9BACI</name>
<keyword evidence="2" id="KW-1185">Reference proteome</keyword>
<dbReference type="AlphaFoldDB" id="A0A2N5M886"/>
<evidence type="ECO:0000313" key="1">
    <source>
        <dbReference type="EMBL" id="PLT30578.1"/>
    </source>
</evidence>
<accession>A0A2N5M886</accession>